<dbReference type="InterPro" id="IPR012677">
    <property type="entry name" value="Nucleotide-bd_a/b_plait_sf"/>
</dbReference>
<feature type="region of interest" description="Disordered" evidence="3">
    <location>
        <begin position="105"/>
        <end position="224"/>
    </location>
</feature>
<gene>
    <name evidence="5" type="ORF">OE88DRAFT_710340</name>
</gene>
<dbReference type="GO" id="GO:0003729">
    <property type="term" value="F:mRNA binding"/>
    <property type="evidence" value="ECO:0007669"/>
    <property type="project" value="TreeGrafter"/>
</dbReference>
<proteinExistence type="predicted"/>
<reference evidence="5 6" key="1">
    <citation type="journal article" date="2019" name="Nat. Ecol. Evol.">
        <title>Megaphylogeny resolves global patterns of mushroom evolution.</title>
        <authorList>
            <person name="Varga T."/>
            <person name="Krizsan K."/>
            <person name="Foldi C."/>
            <person name="Dima B."/>
            <person name="Sanchez-Garcia M."/>
            <person name="Sanchez-Ramirez S."/>
            <person name="Szollosi G.J."/>
            <person name="Szarkandi J.G."/>
            <person name="Papp V."/>
            <person name="Albert L."/>
            <person name="Andreopoulos W."/>
            <person name="Angelini C."/>
            <person name="Antonin V."/>
            <person name="Barry K.W."/>
            <person name="Bougher N.L."/>
            <person name="Buchanan P."/>
            <person name="Buyck B."/>
            <person name="Bense V."/>
            <person name="Catcheside P."/>
            <person name="Chovatia M."/>
            <person name="Cooper J."/>
            <person name="Damon W."/>
            <person name="Desjardin D."/>
            <person name="Finy P."/>
            <person name="Geml J."/>
            <person name="Haridas S."/>
            <person name="Hughes K."/>
            <person name="Justo A."/>
            <person name="Karasinski D."/>
            <person name="Kautmanova I."/>
            <person name="Kiss B."/>
            <person name="Kocsube S."/>
            <person name="Kotiranta H."/>
            <person name="LaButti K.M."/>
            <person name="Lechner B.E."/>
            <person name="Liimatainen K."/>
            <person name="Lipzen A."/>
            <person name="Lukacs Z."/>
            <person name="Mihaltcheva S."/>
            <person name="Morgado L.N."/>
            <person name="Niskanen T."/>
            <person name="Noordeloos M.E."/>
            <person name="Ohm R.A."/>
            <person name="Ortiz-Santana B."/>
            <person name="Ovrebo C."/>
            <person name="Racz N."/>
            <person name="Riley R."/>
            <person name="Savchenko A."/>
            <person name="Shiryaev A."/>
            <person name="Soop K."/>
            <person name="Spirin V."/>
            <person name="Szebenyi C."/>
            <person name="Tomsovsky M."/>
            <person name="Tulloss R.E."/>
            <person name="Uehling J."/>
            <person name="Grigoriev I.V."/>
            <person name="Vagvolgyi C."/>
            <person name="Papp T."/>
            <person name="Martin F.M."/>
            <person name="Miettinen O."/>
            <person name="Hibbett D.S."/>
            <person name="Nagy L.G."/>
        </authorList>
    </citation>
    <scope>NUCLEOTIDE SEQUENCE [LARGE SCALE GENOMIC DNA]</scope>
    <source>
        <strain evidence="5 6">OMC1185</strain>
    </source>
</reference>
<evidence type="ECO:0000256" key="3">
    <source>
        <dbReference type="SAM" id="MobiDB-lite"/>
    </source>
</evidence>
<dbReference type="InterPro" id="IPR050502">
    <property type="entry name" value="Euk_RNA-bind_prot"/>
</dbReference>
<feature type="compositionally biased region" description="Basic residues" evidence="3">
    <location>
        <begin position="115"/>
        <end position="127"/>
    </location>
</feature>
<evidence type="ECO:0000313" key="5">
    <source>
        <dbReference type="EMBL" id="TFK56115.1"/>
    </source>
</evidence>
<name>A0A5C3NGV7_9AGAM</name>
<keyword evidence="1 2" id="KW-0694">RNA-binding</keyword>
<dbReference type="Proteomes" id="UP000305948">
    <property type="component" value="Unassembled WGS sequence"/>
</dbReference>
<evidence type="ECO:0000256" key="2">
    <source>
        <dbReference type="PROSITE-ProRule" id="PRU00176"/>
    </source>
</evidence>
<organism evidence="5 6">
    <name type="scientific">Heliocybe sulcata</name>
    <dbReference type="NCBI Taxonomy" id="5364"/>
    <lineage>
        <taxon>Eukaryota</taxon>
        <taxon>Fungi</taxon>
        <taxon>Dikarya</taxon>
        <taxon>Basidiomycota</taxon>
        <taxon>Agaricomycotina</taxon>
        <taxon>Agaricomycetes</taxon>
        <taxon>Gloeophyllales</taxon>
        <taxon>Gloeophyllaceae</taxon>
        <taxon>Heliocybe</taxon>
    </lineage>
</organism>
<dbReference type="InterPro" id="IPR035979">
    <property type="entry name" value="RBD_domain_sf"/>
</dbReference>
<dbReference type="PANTHER" id="PTHR48025:SF1">
    <property type="entry name" value="RRM DOMAIN-CONTAINING PROTEIN"/>
    <property type="match status" value="1"/>
</dbReference>
<dbReference type="SUPFAM" id="SSF54928">
    <property type="entry name" value="RNA-binding domain, RBD"/>
    <property type="match status" value="2"/>
</dbReference>
<keyword evidence="6" id="KW-1185">Reference proteome</keyword>
<feature type="region of interest" description="Disordered" evidence="3">
    <location>
        <begin position="1"/>
        <end position="23"/>
    </location>
</feature>
<accession>A0A5C3NGV7</accession>
<dbReference type="Gene3D" id="3.30.70.330">
    <property type="match status" value="2"/>
</dbReference>
<sequence>MSDAPAAPVSENGVPPATQDKVEEEVPGFKVFAGNLSYSTTDEGLRTFFAPVESEIVTAHVILRGTRSKGYGFVSLTSAEAAEKAVELLNKQELDGRSVIVEVAKPAGEKDQEKKQRKRRVGRRGSKAPRGEVTDAEASGEATEKAEGAVAEGTEVAKPKKKKKSSGKKRAAKKAAAALNGEAADGEATAEGEGAPKREPRAKKPRTPRPRRAPGEEPAGEPSKNMLFVANLGFSVDDEALATLFKEAGIEVVSARIIRKRRKSQGYGFVDVGNEDEQKKAIEALDGKDVGGRAIAVKVAVNTPPPAEETEGEKSENVPSTEAPVVETSVAGDATPEAVVLAS</sequence>
<evidence type="ECO:0000259" key="4">
    <source>
        <dbReference type="PROSITE" id="PS50102"/>
    </source>
</evidence>
<dbReference type="PANTHER" id="PTHR48025">
    <property type="entry name" value="OS02G0815200 PROTEIN"/>
    <property type="match status" value="1"/>
</dbReference>
<feature type="compositionally biased region" description="Basic residues" evidence="3">
    <location>
        <begin position="159"/>
        <end position="173"/>
    </location>
</feature>
<feature type="compositionally biased region" description="Low complexity" evidence="3">
    <location>
        <begin position="174"/>
        <end position="183"/>
    </location>
</feature>
<dbReference type="GO" id="GO:0005634">
    <property type="term" value="C:nucleus"/>
    <property type="evidence" value="ECO:0007669"/>
    <property type="project" value="TreeGrafter"/>
</dbReference>
<dbReference type="STRING" id="5364.A0A5C3NGV7"/>
<dbReference type="AlphaFoldDB" id="A0A5C3NGV7"/>
<protein>
    <submittedName>
        <fullName evidence="5">RNA-binding domain-containing protein</fullName>
    </submittedName>
</protein>
<dbReference type="PROSITE" id="PS50102">
    <property type="entry name" value="RRM"/>
    <property type="match status" value="2"/>
</dbReference>
<dbReference type="SMART" id="SM00360">
    <property type="entry name" value="RRM"/>
    <property type="match status" value="2"/>
</dbReference>
<evidence type="ECO:0000313" key="6">
    <source>
        <dbReference type="Proteomes" id="UP000305948"/>
    </source>
</evidence>
<dbReference type="InterPro" id="IPR000504">
    <property type="entry name" value="RRM_dom"/>
</dbReference>
<evidence type="ECO:0000256" key="1">
    <source>
        <dbReference type="ARBA" id="ARBA00022884"/>
    </source>
</evidence>
<feature type="domain" description="RRM" evidence="4">
    <location>
        <begin position="225"/>
        <end position="302"/>
    </location>
</feature>
<feature type="region of interest" description="Disordered" evidence="3">
    <location>
        <begin position="302"/>
        <end position="343"/>
    </location>
</feature>
<feature type="compositionally biased region" description="Basic residues" evidence="3">
    <location>
        <begin position="200"/>
        <end position="212"/>
    </location>
</feature>
<dbReference type="OrthoDB" id="439808at2759"/>
<dbReference type="Pfam" id="PF00076">
    <property type="entry name" value="RRM_1"/>
    <property type="match status" value="2"/>
</dbReference>
<feature type="domain" description="RRM" evidence="4">
    <location>
        <begin position="29"/>
        <end position="106"/>
    </location>
</feature>
<dbReference type="EMBL" id="ML213504">
    <property type="protein sequence ID" value="TFK56115.1"/>
    <property type="molecule type" value="Genomic_DNA"/>
</dbReference>